<reference evidence="8" key="1">
    <citation type="journal article" date="2014" name="Int. J. Syst. Evol. Microbiol.">
        <title>Complete genome sequence of Corynebacterium casei LMG S-19264T (=DSM 44701T), isolated from a smear-ripened cheese.</title>
        <authorList>
            <consortium name="US DOE Joint Genome Institute (JGI-PGF)"/>
            <person name="Walter F."/>
            <person name="Albersmeier A."/>
            <person name="Kalinowski J."/>
            <person name="Ruckert C."/>
        </authorList>
    </citation>
    <scope>NUCLEOTIDE SEQUENCE</scope>
    <source>
        <strain evidence="8">JCM 15325</strain>
    </source>
</reference>
<sequence>MDDLYHPTGILCEGEALLSDYYGTRSSYFLVNGSTVGNMAMVMAACSPGDVVFVQRDCHKSIFNALKLADVRPIFLAPSVDPESGLAEGIDQGAWRAAIDRFPQARALILTYPNYYGMAPDVSGLIREAHIHGLSVLVDEAHGPHFRMGPPVPPSTLNMGADIVVHSAHKMLPAMTMGAFLHVNSLRVPAEKVEGAREMLQTSSPSYAIMASLDLARHYIATLNQDEREKMLAGRDAFVMALKNMGRLKVLEQKEGRFQLDPFKITLELENGESGFDWQKRLIAAGIYPELADPRHVLFVLGLSNRIDYGRALKRIAGSLGDLKKTTAGPQSQSFSFPQYSTLALAYRTLQGMDTEEADLADAAGRIAAEHVVPYPPGIPAVIQGERITEQQIAAIRRWRRSGAVFQNESTNHGKIIIYRAGAS</sequence>
<proteinExistence type="inferred from homology"/>
<dbReference type="Gene3D" id="3.90.105.10">
    <property type="entry name" value="Molybdopterin biosynthesis moea protein, domain 2"/>
    <property type="match status" value="1"/>
</dbReference>
<dbReference type="PANTHER" id="PTHR43277">
    <property type="entry name" value="ARGININE DECARBOXYLASE"/>
    <property type="match status" value="1"/>
</dbReference>
<dbReference type="InterPro" id="IPR008286">
    <property type="entry name" value="Prn/Lys/Arg_de-COase_C"/>
</dbReference>
<evidence type="ECO:0000313" key="9">
    <source>
        <dbReference type="Proteomes" id="UP000654670"/>
    </source>
</evidence>
<organism evidence="8 9">
    <name type="scientific">Sporolactobacillus putidus</name>
    <dbReference type="NCBI Taxonomy" id="492735"/>
    <lineage>
        <taxon>Bacteria</taxon>
        <taxon>Bacillati</taxon>
        <taxon>Bacillota</taxon>
        <taxon>Bacilli</taxon>
        <taxon>Bacillales</taxon>
        <taxon>Sporolactobacillaceae</taxon>
        <taxon>Sporolactobacillus</taxon>
    </lineage>
</organism>
<dbReference type="InterPro" id="IPR015424">
    <property type="entry name" value="PyrdxlP-dep_Trfase"/>
</dbReference>
<dbReference type="SUPFAM" id="SSF53383">
    <property type="entry name" value="PLP-dependent transferases"/>
    <property type="match status" value="1"/>
</dbReference>
<keyword evidence="4" id="KW-0663">Pyridoxal phosphate</keyword>
<evidence type="ECO:0000256" key="3">
    <source>
        <dbReference type="ARBA" id="ARBA00022793"/>
    </source>
</evidence>
<dbReference type="InterPro" id="IPR052357">
    <property type="entry name" value="Orn_Lys_Arg_decarboxylase-I"/>
</dbReference>
<dbReference type="Pfam" id="PF03711">
    <property type="entry name" value="OKR_DC_1_C"/>
    <property type="match status" value="1"/>
</dbReference>
<feature type="domain" description="Orn/Lys/Arg decarboxylases family 1 pyridoxal-P attachment site" evidence="6">
    <location>
        <begin position="1"/>
        <end position="222"/>
    </location>
</feature>
<keyword evidence="3" id="KW-0210">Decarboxylase</keyword>
<protein>
    <submittedName>
        <fullName evidence="8">Arginine decarboxylase</fullName>
    </submittedName>
</protein>
<dbReference type="InterPro" id="IPR036633">
    <property type="entry name" value="Prn/Lys/Arg_de-COase_C_sf"/>
</dbReference>
<name>A0A917S978_9BACL</name>
<evidence type="ECO:0000313" key="8">
    <source>
        <dbReference type="EMBL" id="GGL63904.1"/>
    </source>
</evidence>
<evidence type="ECO:0000256" key="1">
    <source>
        <dbReference type="ARBA" id="ARBA00001933"/>
    </source>
</evidence>
<dbReference type="AlphaFoldDB" id="A0A917S978"/>
<evidence type="ECO:0000259" key="6">
    <source>
        <dbReference type="Pfam" id="PF01276"/>
    </source>
</evidence>
<keyword evidence="9" id="KW-1185">Reference proteome</keyword>
<comment type="cofactor">
    <cofactor evidence="1">
        <name>pyridoxal 5'-phosphate</name>
        <dbReference type="ChEBI" id="CHEBI:597326"/>
    </cofactor>
</comment>
<dbReference type="InterPro" id="IPR015421">
    <property type="entry name" value="PyrdxlP-dep_Trfase_major"/>
</dbReference>
<keyword evidence="5" id="KW-0456">Lyase</keyword>
<feature type="domain" description="Orn/Lys/Arg decarboxylase C-terminal" evidence="7">
    <location>
        <begin position="342"/>
        <end position="396"/>
    </location>
</feature>
<comment type="caution">
    <text evidence="8">The sequence shown here is derived from an EMBL/GenBank/DDBJ whole genome shotgun (WGS) entry which is preliminary data.</text>
</comment>
<evidence type="ECO:0000256" key="2">
    <source>
        <dbReference type="ARBA" id="ARBA00010671"/>
    </source>
</evidence>
<comment type="similarity">
    <text evidence="2">Belongs to the Orn/Lys/Arg decarboxylase class-I family.</text>
</comment>
<dbReference type="PANTHER" id="PTHR43277:SF3">
    <property type="entry name" value="DECARBOXYLASE, PUTATIVE-RELATED"/>
    <property type="match status" value="1"/>
</dbReference>
<accession>A0A917S978</accession>
<gene>
    <name evidence="8" type="ORF">GCM10007968_29860</name>
</gene>
<dbReference type="EMBL" id="BMOK01000018">
    <property type="protein sequence ID" value="GGL63904.1"/>
    <property type="molecule type" value="Genomic_DNA"/>
</dbReference>
<evidence type="ECO:0000256" key="4">
    <source>
        <dbReference type="ARBA" id="ARBA00022898"/>
    </source>
</evidence>
<reference evidence="8" key="2">
    <citation type="submission" date="2020-09" db="EMBL/GenBank/DDBJ databases">
        <authorList>
            <person name="Sun Q."/>
            <person name="Ohkuma M."/>
        </authorList>
    </citation>
    <scope>NUCLEOTIDE SEQUENCE</scope>
    <source>
        <strain evidence="8">JCM 15325</strain>
    </source>
</reference>
<dbReference type="InterPro" id="IPR000310">
    <property type="entry name" value="Orn/Lys/Arg_deCO2ase_major_dom"/>
</dbReference>
<dbReference type="Pfam" id="PF01276">
    <property type="entry name" value="OKR_DC_1"/>
    <property type="match status" value="1"/>
</dbReference>
<evidence type="ECO:0000259" key="7">
    <source>
        <dbReference type="Pfam" id="PF03711"/>
    </source>
</evidence>
<dbReference type="GO" id="GO:0016831">
    <property type="term" value="F:carboxy-lyase activity"/>
    <property type="evidence" value="ECO:0007669"/>
    <property type="project" value="UniProtKB-KW"/>
</dbReference>
<evidence type="ECO:0000256" key="5">
    <source>
        <dbReference type="ARBA" id="ARBA00023239"/>
    </source>
</evidence>
<dbReference type="SUPFAM" id="SSF55904">
    <property type="entry name" value="Ornithine decarboxylase C-terminal domain"/>
    <property type="match status" value="1"/>
</dbReference>
<dbReference type="Proteomes" id="UP000654670">
    <property type="component" value="Unassembled WGS sequence"/>
</dbReference>
<dbReference type="Gene3D" id="3.40.640.10">
    <property type="entry name" value="Type I PLP-dependent aspartate aminotransferase-like (Major domain)"/>
    <property type="match status" value="1"/>
</dbReference>